<name>A0A5P8W9C7_9NOSO</name>
<evidence type="ECO:0000313" key="2">
    <source>
        <dbReference type="Proteomes" id="UP000326678"/>
    </source>
</evidence>
<organism evidence="1 2">
    <name type="scientific">Nostoc sphaeroides CCNUC1</name>
    <dbReference type="NCBI Taxonomy" id="2653204"/>
    <lineage>
        <taxon>Bacteria</taxon>
        <taxon>Bacillati</taxon>
        <taxon>Cyanobacteriota</taxon>
        <taxon>Cyanophyceae</taxon>
        <taxon>Nostocales</taxon>
        <taxon>Nostocaceae</taxon>
        <taxon>Nostoc</taxon>
    </lineage>
</organism>
<dbReference type="EMBL" id="CP045226">
    <property type="protein sequence ID" value="QFS49407.1"/>
    <property type="molecule type" value="Genomic_DNA"/>
</dbReference>
<proteinExistence type="predicted"/>
<reference evidence="1 2" key="1">
    <citation type="submission" date="2019-10" db="EMBL/GenBank/DDBJ databases">
        <title>Genomic and transcriptomic insights into the perfect genentic adaptation of a filamentous nitrogen-fixing cyanobacterium to rice fields.</title>
        <authorList>
            <person name="Chen Z."/>
        </authorList>
    </citation>
    <scope>NUCLEOTIDE SEQUENCE [LARGE SCALE GENOMIC DNA]</scope>
    <source>
        <strain evidence="1">CCNUC1</strain>
    </source>
</reference>
<dbReference type="KEGG" id="nsh:GXM_06901"/>
<accession>A0A5P8W9C7</accession>
<dbReference type="AlphaFoldDB" id="A0A5P8W9C7"/>
<gene>
    <name evidence="1" type="ORF">GXM_06901</name>
</gene>
<protein>
    <submittedName>
        <fullName evidence="1">Uncharacterized protein</fullName>
    </submittedName>
</protein>
<dbReference type="Proteomes" id="UP000326678">
    <property type="component" value="Chromosome Gxm1"/>
</dbReference>
<sequence>MSALCNSPKAIAMPTTTLIISGAIAGCKNLIHPKIGYIVKKLHILVVFIRIQQPQIISVTLRNR</sequence>
<keyword evidence="2" id="KW-1185">Reference proteome</keyword>
<evidence type="ECO:0000313" key="1">
    <source>
        <dbReference type="EMBL" id="QFS49407.1"/>
    </source>
</evidence>